<keyword evidence="1" id="KW-1133">Transmembrane helix</keyword>
<name>A0A9D4CVE9_DREPO</name>
<dbReference type="Proteomes" id="UP000828390">
    <property type="component" value="Unassembled WGS sequence"/>
</dbReference>
<feature type="transmembrane region" description="Helical" evidence="1">
    <location>
        <begin position="118"/>
        <end position="139"/>
    </location>
</feature>
<keyword evidence="3" id="KW-1185">Reference proteome</keyword>
<reference evidence="2" key="1">
    <citation type="journal article" date="2019" name="bioRxiv">
        <title>The Genome of the Zebra Mussel, Dreissena polymorpha: A Resource for Invasive Species Research.</title>
        <authorList>
            <person name="McCartney M.A."/>
            <person name="Auch B."/>
            <person name="Kono T."/>
            <person name="Mallez S."/>
            <person name="Zhang Y."/>
            <person name="Obille A."/>
            <person name="Becker A."/>
            <person name="Abrahante J.E."/>
            <person name="Garbe J."/>
            <person name="Badalamenti J.P."/>
            <person name="Herman A."/>
            <person name="Mangelson H."/>
            <person name="Liachko I."/>
            <person name="Sullivan S."/>
            <person name="Sone E.D."/>
            <person name="Koren S."/>
            <person name="Silverstein K.A.T."/>
            <person name="Beckman K.B."/>
            <person name="Gohl D.M."/>
        </authorList>
    </citation>
    <scope>NUCLEOTIDE SEQUENCE</scope>
    <source>
        <strain evidence="2">Duluth1</strain>
        <tissue evidence="2">Whole animal</tissue>
    </source>
</reference>
<dbReference type="AlphaFoldDB" id="A0A9D4CVE9"/>
<evidence type="ECO:0000256" key="1">
    <source>
        <dbReference type="SAM" id="Phobius"/>
    </source>
</evidence>
<protein>
    <submittedName>
        <fullName evidence="2">Uncharacterized protein</fullName>
    </submittedName>
</protein>
<reference evidence="2" key="2">
    <citation type="submission" date="2020-11" db="EMBL/GenBank/DDBJ databases">
        <authorList>
            <person name="McCartney M.A."/>
            <person name="Auch B."/>
            <person name="Kono T."/>
            <person name="Mallez S."/>
            <person name="Becker A."/>
            <person name="Gohl D.M."/>
            <person name="Silverstein K.A.T."/>
            <person name="Koren S."/>
            <person name="Bechman K.B."/>
            <person name="Herman A."/>
            <person name="Abrahante J.E."/>
            <person name="Garbe J."/>
        </authorList>
    </citation>
    <scope>NUCLEOTIDE SEQUENCE</scope>
    <source>
        <strain evidence="2">Duluth1</strain>
        <tissue evidence="2">Whole animal</tissue>
    </source>
</reference>
<proteinExistence type="predicted"/>
<comment type="caution">
    <text evidence="2">The sequence shown here is derived from an EMBL/GenBank/DDBJ whole genome shotgun (WGS) entry which is preliminary data.</text>
</comment>
<evidence type="ECO:0000313" key="2">
    <source>
        <dbReference type="EMBL" id="KAH3734057.1"/>
    </source>
</evidence>
<organism evidence="2 3">
    <name type="scientific">Dreissena polymorpha</name>
    <name type="common">Zebra mussel</name>
    <name type="synonym">Mytilus polymorpha</name>
    <dbReference type="NCBI Taxonomy" id="45954"/>
    <lineage>
        <taxon>Eukaryota</taxon>
        <taxon>Metazoa</taxon>
        <taxon>Spiralia</taxon>
        <taxon>Lophotrochozoa</taxon>
        <taxon>Mollusca</taxon>
        <taxon>Bivalvia</taxon>
        <taxon>Autobranchia</taxon>
        <taxon>Heteroconchia</taxon>
        <taxon>Euheterodonta</taxon>
        <taxon>Imparidentia</taxon>
        <taxon>Neoheterodontei</taxon>
        <taxon>Myida</taxon>
        <taxon>Dreissenoidea</taxon>
        <taxon>Dreissenidae</taxon>
        <taxon>Dreissena</taxon>
    </lineage>
</organism>
<feature type="transmembrane region" description="Helical" evidence="1">
    <location>
        <begin position="42"/>
        <end position="61"/>
    </location>
</feature>
<evidence type="ECO:0000313" key="3">
    <source>
        <dbReference type="Proteomes" id="UP000828390"/>
    </source>
</evidence>
<gene>
    <name evidence="2" type="ORF">DPMN_040496</name>
</gene>
<accession>A0A9D4CVE9</accession>
<keyword evidence="1" id="KW-0472">Membrane</keyword>
<dbReference type="EMBL" id="JAIWYP010000011">
    <property type="protein sequence ID" value="KAH3734057.1"/>
    <property type="molecule type" value="Genomic_DNA"/>
</dbReference>
<keyword evidence="1" id="KW-0812">Transmembrane</keyword>
<sequence>MVGEAAISIVDSYVDYMFLRSRPGGLANESKTQEVNMKINRFLALSGYLEGVVLSDVLLWMGHMEVHDSSQHHSPAEDGAECSNGNQELPEVVRGNGLADARTLNNVSVNLGFDLCKLFILLGHLLINVLALASFCLFFRPSFRPSSTFVSRAIS</sequence>